<accession>A0A1T5LXP4</accession>
<sequence length="151" mass="16992">MNPVAQREEIADHIQTYGWHCLHVFSNEAGGQNFSYTIGFEASYGAPEIVVFGLERDKAHALLNECADLLKGGHAFKPDVEDAHVLAGDYKVVFKSVRAEMFTEYLGTAVRYYQGKPFAAMVMFLPDSEHRYPWQAGYDYISTEEALTLVC</sequence>
<proteinExistence type="predicted"/>
<dbReference type="STRING" id="428993.SAMN06296058_3372"/>
<reference evidence="1 2" key="1">
    <citation type="submission" date="2017-02" db="EMBL/GenBank/DDBJ databases">
        <authorList>
            <person name="Peterson S.W."/>
        </authorList>
    </citation>
    <scope>NUCLEOTIDE SEQUENCE [LARGE SCALE GENOMIC DNA]</scope>
    <source>
        <strain evidence="1 2">P15</strain>
    </source>
</reference>
<dbReference type="RefSeq" id="WP_079725906.1">
    <property type="nucleotide sequence ID" value="NZ_BMCL01000001.1"/>
</dbReference>
<dbReference type="OrthoDB" id="9793188at2"/>
<dbReference type="Proteomes" id="UP000190341">
    <property type="component" value="Unassembled WGS sequence"/>
</dbReference>
<dbReference type="AlphaFoldDB" id="A0A1T5LXP4"/>
<dbReference type="EMBL" id="FUZV01000002">
    <property type="protein sequence ID" value="SKC80702.1"/>
    <property type="molecule type" value="Genomic_DNA"/>
</dbReference>
<evidence type="ECO:0000313" key="2">
    <source>
        <dbReference type="Proteomes" id="UP000190341"/>
    </source>
</evidence>
<gene>
    <name evidence="1" type="ORF">SAMN06296058_3372</name>
</gene>
<protein>
    <recommendedName>
        <fullName evidence="3">DUF4262 domain-containing protein</fullName>
    </recommendedName>
</protein>
<dbReference type="Pfam" id="PF14081">
    <property type="entry name" value="DUF4262"/>
    <property type="match status" value="1"/>
</dbReference>
<keyword evidence="2" id="KW-1185">Reference proteome</keyword>
<dbReference type="InterPro" id="IPR025358">
    <property type="entry name" value="DUF4262"/>
</dbReference>
<organism evidence="1 2">
    <name type="scientific">Pseudoxanthomonas indica</name>
    <dbReference type="NCBI Taxonomy" id="428993"/>
    <lineage>
        <taxon>Bacteria</taxon>
        <taxon>Pseudomonadati</taxon>
        <taxon>Pseudomonadota</taxon>
        <taxon>Gammaproteobacteria</taxon>
        <taxon>Lysobacterales</taxon>
        <taxon>Lysobacteraceae</taxon>
        <taxon>Pseudoxanthomonas</taxon>
    </lineage>
</organism>
<evidence type="ECO:0000313" key="1">
    <source>
        <dbReference type="EMBL" id="SKC80702.1"/>
    </source>
</evidence>
<evidence type="ECO:0008006" key="3">
    <source>
        <dbReference type="Google" id="ProtNLM"/>
    </source>
</evidence>
<name>A0A1T5LXP4_9GAMM</name>